<evidence type="ECO:0000313" key="3">
    <source>
        <dbReference type="EMBL" id="OJT13144.1"/>
    </source>
</evidence>
<dbReference type="InterPro" id="IPR000953">
    <property type="entry name" value="Chromo/chromo_shadow_dom"/>
</dbReference>
<dbReference type="AlphaFoldDB" id="A0A1M2VZV1"/>
<dbReference type="EMBL" id="MNAD01000423">
    <property type="protein sequence ID" value="OJT13144.1"/>
    <property type="molecule type" value="Genomic_DNA"/>
</dbReference>
<sequence>MAAPPVYPPYDPTPFKDVLSVFATALDKVDTHMTARLNRMEIAMGNMAKVATEALQVATSARQETKDGLERLHTGVVNAAKCSLASSEKIEMILGDVSGDPDADPEHERATVLGRIRQLERAVVELSESVSDPDAARPAIVRHEAGVNTDPIVRRLVDAGVDTLDLEPPVRHVDADVQVDMPVQIPTVSFLPARPSAGPQLHRYRMAPQSEGSTASQAAPPSFAVQPLAPAHWSPAAGCTDGSSSSATSKVPSPTIDMPTERLLTAHNASRAIPSASSEGRASSILDEQEILQSLGEDADGSPPPVPDPQTRPKPPPPRSIPVIPRRSTLVQSSAASGSPISVASASPPTKAMAVSSPASQSQQNGSPPIPRRNVIAAMAAAAASTSASMAAAVIASYPVPPPAPRPPVPIPRGYGRMNAISVGSTSSPSSASQPSPTRAAPAAEPSTPGSLSSLSSLSSPPKSRSGGSSASAPVAAPSRSTSARGRDKGAARGGKAGGSASARVAVKKERSEPGSLGPPAKRRKTVGHAGGGAHDDDDAPASASTRGGKAARGRGGGRGRGRGGASSAANGKSTAQAKPKADPPGIGTDCRWPAKIDGDEAYQREVDSCEAWYHFGCVGLQTGDPRLEPDAEFVCPPCDSSRLTTEPLLTLTDHQRQGLRFQEAACMRPDCERAGLAEDTNEYFVERIIGRRPYDADLAEGVKRPSRFLWLVKWDGCVLVLRAPCSVLCSELTERRWKAESASWQERAHLGDCARFIEEFEEAAEIEGRAVDRLNQIIVLNEGMAAGW</sequence>
<dbReference type="Gene3D" id="3.30.40.10">
    <property type="entry name" value="Zinc/RING finger domain, C3HC4 (zinc finger)"/>
    <property type="match status" value="1"/>
</dbReference>
<dbReference type="SUPFAM" id="SSF57903">
    <property type="entry name" value="FYVE/PHD zinc finger"/>
    <property type="match status" value="1"/>
</dbReference>
<feature type="compositionally biased region" description="Low complexity" evidence="1">
    <location>
        <begin position="566"/>
        <end position="576"/>
    </location>
</feature>
<dbReference type="Gene3D" id="2.40.50.40">
    <property type="match status" value="1"/>
</dbReference>
<name>A0A1M2VZV1_TRAPU</name>
<proteinExistence type="predicted"/>
<feature type="compositionally biased region" description="Low complexity" evidence="1">
    <location>
        <begin position="425"/>
        <end position="484"/>
    </location>
</feature>
<dbReference type="InterPro" id="IPR013083">
    <property type="entry name" value="Znf_RING/FYVE/PHD"/>
</dbReference>
<dbReference type="Proteomes" id="UP000184267">
    <property type="component" value="Unassembled WGS sequence"/>
</dbReference>
<dbReference type="PROSITE" id="PS50013">
    <property type="entry name" value="CHROMO_2"/>
    <property type="match status" value="1"/>
</dbReference>
<feature type="domain" description="Chromo" evidence="2">
    <location>
        <begin position="684"/>
        <end position="763"/>
    </location>
</feature>
<dbReference type="OrthoDB" id="436852at2759"/>
<dbReference type="OMA" id="EDTNEYF"/>
<protein>
    <recommendedName>
        <fullName evidence="2">Chromo domain-containing protein</fullName>
    </recommendedName>
</protein>
<reference evidence="3 4" key="1">
    <citation type="submission" date="2016-10" db="EMBL/GenBank/DDBJ databases">
        <title>Genome sequence of the basidiomycete white-rot fungus Trametes pubescens.</title>
        <authorList>
            <person name="Makela M.R."/>
            <person name="Granchi Z."/>
            <person name="Peng M."/>
            <person name="De Vries R.P."/>
            <person name="Grigoriev I."/>
            <person name="Riley R."/>
            <person name="Hilden K."/>
        </authorList>
    </citation>
    <scope>NUCLEOTIDE SEQUENCE [LARGE SCALE GENOMIC DNA]</scope>
    <source>
        <strain evidence="3 4">FBCC735</strain>
    </source>
</reference>
<feature type="compositionally biased region" description="Polar residues" evidence="1">
    <location>
        <begin position="357"/>
        <end position="367"/>
    </location>
</feature>
<evidence type="ECO:0000256" key="1">
    <source>
        <dbReference type="SAM" id="MobiDB-lite"/>
    </source>
</evidence>
<feature type="region of interest" description="Disordered" evidence="1">
    <location>
        <begin position="296"/>
        <end position="372"/>
    </location>
</feature>
<gene>
    <name evidence="3" type="ORF">TRAPUB_10299</name>
</gene>
<feature type="compositionally biased region" description="Pro residues" evidence="1">
    <location>
        <begin position="302"/>
        <end position="320"/>
    </location>
</feature>
<evidence type="ECO:0000259" key="2">
    <source>
        <dbReference type="PROSITE" id="PS50013"/>
    </source>
</evidence>
<accession>A0A1M2VZV1</accession>
<dbReference type="STRING" id="154538.A0A1M2VZV1"/>
<comment type="caution">
    <text evidence="3">The sequence shown here is derived from an EMBL/GenBank/DDBJ whole genome shotgun (WGS) entry which is preliminary data.</text>
</comment>
<evidence type="ECO:0000313" key="4">
    <source>
        <dbReference type="Proteomes" id="UP000184267"/>
    </source>
</evidence>
<feature type="compositionally biased region" description="Low complexity" evidence="1">
    <location>
        <begin position="243"/>
        <end position="255"/>
    </location>
</feature>
<keyword evidence="4" id="KW-1185">Reference proteome</keyword>
<feature type="compositionally biased region" description="Polar residues" evidence="1">
    <location>
        <begin position="330"/>
        <end position="348"/>
    </location>
</feature>
<organism evidence="3 4">
    <name type="scientific">Trametes pubescens</name>
    <name type="common">White-rot fungus</name>
    <dbReference type="NCBI Taxonomy" id="154538"/>
    <lineage>
        <taxon>Eukaryota</taxon>
        <taxon>Fungi</taxon>
        <taxon>Dikarya</taxon>
        <taxon>Basidiomycota</taxon>
        <taxon>Agaricomycotina</taxon>
        <taxon>Agaricomycetes</taxon>
        <taxon>Polyporales</taxon>
        <taxon>Polyporaceae</taxon>
        <taxon>Trametes</taxon>
    </lineage>
</organism>
<dbReference type="InterPro" id="IPR011011">
    <property type="entry name" value="Znf_FYVE_PHD"/>
</dbReference>
<feature type="compositionally biased region" description="Basic residues" evidence="1">
    <location>
        <begin position="550"/>
        <end position="562"/>
    </location>
</feature>
<feature type="compositionally biased region" description="Pro residues" evidence="1">
    <location>
        <begin position="399"/>
        <end position="411"/>
    </location>
</feature>
<feature type="region of interest" description="Disordered" evidence="1">
    <location>
        <begin position="234"/>
        <end position="257"/>
    </location>
</feature>
<feature type="region of interest" description="Disordered" evidence="1">
    <location>
        <begin position="398"/>
        <end position="592"/>
    </location>
</feature>